<evidence type="ECO:0000313" key="1">
    <source>
        <dbReference type="EMBL" id="PIR89418.1"/>
    </source>
</evidence>
<proteinExistence type="predicted"/>
<dbReference type="EMBL" id="PFAZ01000001">
    <property type="protein sequence ID" value="PIR89418.1"/>
    <property type="molecule type" value="Genomic_DNA"/>
</dbReference>
<name>A0A2H0USM9_9BACT</name>
<protein>
    <submittedName>
        <fullName evidence="1">Uncharacterized protein</fullName>
    </submittedName>
</protein>
<gene>
    <name evidence="1" type="ORF">COU07_00770</name>
</gene>
<accession>A0A2H0USM9</accession>
<organism evidence="1 2">
    <name type="scientific">Candidatus Harrisonbacteria bacterium CG10_big_fil_rev_8_21_14_0_10_40_38</name>
    <dbReference type="NCBI Taxonomy" id="1974583"/>
    <lineage>
        <taxon>Bacteria</taxon>
        <taxon>Candidatus Harrisoniibacteriota</taxon>
    </lineage>
</organism>
<evidence type="ECO:0000313" key="2">
    <source>
        <dbReference type="Proteomes" id="UP000231157"/>
    </source>
</evidence>
<dbReference type="AlphaFoldDB" id="A0A2H0USM9"/>
<reference evidence="2" key="1">
    <citation type="submission" date="2017-09" db="EMBL/GenBank/DDBJ databases">
        <title>Depth-based differentiation of microbial function through sediment-hosted aquifers and enrichment of novel symbionts in the deep terrestrial subsurface.</title>
        <authorList>
            <person name="Probst A.J."/>
            <person name="Ladd B."/>
            <person name="Jarett J.K."/>
            <person name="Geller-Mcgrath D.E."/>
            <person name="Sieber C.M.K."/>
            <person name="Emerson J.B."/>
            <person name="Anantharaman K."/>
            <person name="Thomas B.C."/>
            <person name="Malmstrom R."/>
            <person name="Stieglmeier M."/>
            <person name="Klingl A."/>
            <person name="Woyke T."/>
            <person name="Ryan C.M."/>
            <person name="Banfield J.F."/>
        </authorList>
    </citation>
    <scope>NUCLEOTIDE SEQUENCE [LARGE SCALE GENOMIC DNA]</scope>
</reference>
<dbReference type="Proteomes" id="UP000231157">
    <property type="component" value="Unassembled WGS sequence"/>
</dbReference>
<sequence>MIFLVVLTSGCKSGRSSSPEATLKSQLITGEAGPFSLIQIKVENLDPNREYEVEYDFGDISVRVPTRVDSRRDRLEAIAPLGRLTLDYGFLPGDAFLRVVRHDGDRESLSERMTLRITEGETINEWGDGFPSFAAVTGLQLAALEALSDTSQLEIATDRDLHSENTLVRLAEGVQIAQYLDGVIIAAMSGSPTRFGRYNGWSPSFWSFNLTQVDRAFLAMNDSLALVLGRDPPTIEGLDAFYSNLGHNPFQEYVIDSYFVVYSATMFMMDTVREYVRDTPGGVLNSAWIGGYMMSALSLAWASEVLSLSLPIGQATKGSQEFWTVWDEMRDFVSSLKDKTCNHFLLSDRSGELYGSFSSDGYGIAQGVRAVRDFVGGDIENAYIRGYLPIFGIPASGIDGLELEIDQKDSFYSVAVQSHPSIENLQLRMYVVRPGAQEEIFVVDGVTNEDGRVEFPEQRVGSGVDSLFIIDKQGDARVVWPVAF</sequence>
<comment type="caution">
    <text evidence="1">The sequence shown here is derived from an EMBL/GenBank/DDBJ whole genome shotgun (WGS) entry which is preliminary data.</text>
</comment>